<proteinExistence type="predicted"/>
<dbReference type="RefSeq" id="WP_152858832.1">
    <property type="nucleotide sequence ID" value="NZ_VMNX01000004.1"/>
</dbReference>
<keyword evidence="3" id="KW-1185">Reference proteome</keyword>
<gene>
    <name evidence="2" type="ORF">FPZ41_03035</name>
</gene>
<protein>
    <submittedName>
        <fullName evidence="2">Uncharacterized protein</fullName>
    </submittedName>
</protein>
<name>A0A5N8WM75_9ACTN</name>
<evidence type="ECO:0000313" key="2">
    <source>
        <dbReference type="EMBL" id="MPY47624.1"/>
    </source>
</evidence>
<comment type="caution">
    <text evidence="2">The sequence shown here is derived from an EMBL/GenBank/DDBJ whole genome shotgun (WGS) entry which is preliminary data.</text>
</comment>
<accession>A0A5N8WM75</accession>
<feature type="region of interest" description="Disordered" evidence="1">
    <location>
        <begin position="65"/>
        <end position="89"/>
    </location>
</feature>
<dbReference type="Proteomes" id="UP000373149">
    <property type="component" value="Unassembled WGS sequence"/>
</dbReference>
<evidence type="ECO:0000313" key="3">
    <source>
        <dbReference type="Proteomes" id="UP000373149"/>
    </source>
</evidence>
<dbReference type="EMBL" id="VMNX01000004">
    <property type="protein sequence ID" value="MPY47624.1"/>
    <property type="molecule type" value="Genomic_DNA"/>
</dbReference>
<reference evidence="2 3" key="1">
    <citation type="submission" date="2019-09" db="EMBL/GenBank/DDBJ databases">
        <authorList>
            <person name="Duangmal K."/>
            <person name="Teo W.F.A."/>
            <person name="Lipun K."/>
        </authorList>
    </citation>
    <scope>NUCLEOTIDE SEQUENCE [LARGE SCALE GENOMIC DNA]</scope>
    <source>
        <strain evidence="2 3">K1PN6</strain>
    </source>
</reference>
<evidence type="ECO:0000256" key="1">
    <source>
        <dbReference type="SAM" id="MobiDB-lite"/>
    </source>
</evidence>
<organism evidence="2 3">
    <name type="scientific">Streptomyces acidicola</name>
    <dbReference type="NCBI Taxonomy" id="2596892"/>
    <lineage>
        <taxon>Bacteria</taxon>
        <taxon>Bacillati</taxon>
        <taxon>Actinomycetota</taxon>
        <taxon>Actinomycetes</taxon>
        <taxon>Kitasatosporales</taxon>
        <taxon>Streptomycetaceae</taxon>
        <taxon>Streptomyces</taxon>
    </lineage>
</organism>
<sequence length="89" mass="9974">MARLTAYDDGQIAKRPRVPVAAFRWAWHTGLVPAPDFPSGRWSQAAVEARDADVIRASLPHEPITAARWPRTGSPRRWARRNVPSEPPP</sequence>
<dbReference type="AlphaFoldDB" id="A0A5N8WM75"/>